<comment type="subcellular location">
    <subcellularLocation>
        <location evidence="1">Cytoplasm</location>
    </subcellularLocation>
</comment>
<evidence type="ECO:0000256" key="2">
    <source>
        <dbReference type="ARBA" id="ARBA00018672"/>
    </source>
</evidence>
<dbReference type="PROSITE" id="PS01124">
    <property type="entry name" value="HTH_ARAC_FAMILY_2"/>
    <property type="match status" value="1"/>
</dbReference>
<keyword evidence="3" id="KW-0963">Cytoplasm</keyword>
<keyword evidence="4 10" id="KW-0597">Phosphoprotein</keyword>
<evidence type="ECO:0000259" key="12">
    <source>
        <dbReference type="PROSITE" id="PS50110"/>
    </source>
</evidence>
<evidence type="ECO:0000256" key="6">
    <source>
        <dbReference type="ARBA" id="ARBA00023015"/>
    </source>
</evidence>
<name>A0ABT4BT81_9FIRM</name>
<reference evidence="13 14" key="1">
    <citation type="submission" date="2022-11" db="EMBL/GenBank/DDBJ databases">
        <authorList>
            <person name="Caiyu Z."/>
        </authorList>
    </citation>
    <scope>NUCLEOTIDE SEQUENCE [LARGE SCALE GENOMIC DNA]</scope>
    <source>
        <strain evidence="13 14">YR-4</strain>
    </source>
</reference>
<evidence type="ECO:0000256" key="5">
    <source>
        <dbReference type="ARBA" id="ARBA00023012"/>
    </source>
</evidence>
<dbReference type="RefSeq" id="WP_268057295.1">
    <property type="nucleotide sequence ID" value="NZ_JAPOHA010000003.1"/>
</dbReference>
<evidence type="ECO:0000313" key="13">
    <source>
        <dbReference type="EMBL" id="MCY1713288.1"/>
    </source>
</evidence>
<dbReference type="InterPro" id="IPR009057">
    <property type="entry name" value="Homeodomain-like_sf"/>
</dbReference>
<keyword evidence="6" id="KW-0805">Transcription regulation</keyword>
<evidence type="ECO:0000256" key="7">
    <source>
        <dbReference type="ARBA" id="ARBA00023125"/>
    </source>
</evidence>
<keyword evidence="8" id="KW-0804">Transcription</keyword>
<comment type="caution">
    <text evidence="13">The sequence shown here is derived from an EMBL/GenBank/DDBJ whole genome shotgun (WGS) entry which is preliminary data.</text>
</comment>
<evidence type="ECO:0000256" key="4">
    <source>
        <dbReference type="ARBA" id="ARBA00022553"/>
    </source>
</evidence>
<dbReference type="Proteomes" id="UP001082703">
    <property type="component" value="Unassembled WGS sequence"/>
</dbReference>
<evidence type="ECO:0000256" key="3">
    <source>
        <dbReference type="ARBA" id="ARBA00022490"/>
    </source>
</evidence>
<dbReference type="CDD" id="cd17536">
    <property type="entry name" value="REC_YesN-like"/>
    <property type="match status" value="1"/>
</dbReference>
<dbReference type="PANTHER" id="PTHR42713:SF3">
    <property type="entry name" value="TRANSCRIPTIONAL REGULATORY PROTEIN HPTR"/>
    <property type="match status" value="1"/>
</dbReference>
<dbReference type="InterPro" id="IPR018060">
    <property type="entry name" value="HTH_AraC"/>
</dbReference>
<accession>A0ABT4BT81</accession>
<feature type="domain" description="Response regulatory" evidence="12">
    <location>
        <begin position="2"/>
        <end position="119"/>
    </location>
</feature>
<keyword evidence="14" id="KW-1185">Reference proteome</keyword>
<dbReference type="SMART" id="SM00448">
    <property type="entry name" value="REC"/>
    <property type="match status" value="1"/>
</dbReference>
<proteinExistence type="predicted"/>
<dbReference type="Pfam" id="PF00072">
    <property type="entry name" value="Response_reg"/>
    <property type="match status" value="1"/>
</dbReference>
<dbReference type="SMART" id="SM00342">
    <property type="entry name" value="HTH_ARAC"/>
    <property type="match status" value="1"/>
</dbReference>
<evidence type="ECO:0000256" key="8">
    <source>
        <dbReference type="ARBA" id="ARBA00023163"/>
    </source>
</evidence>
<organism evidence="13 14">
    <name type="scientific">Caproiciproducens galactitolivorans</name>
    <dbReference type="NCBI Taxonomy" id="642589"/>
    <lineage>
        <taxon>Bacteria</taxon>
        <taxon>Bacillati</taxon>
        <taxon>Bacillota</taxon>
        <taxon>Clostridia</taxon>
        <taxon>Eubacteriales</taxon>
        <taxon>Acutalibacteraceae</taxon>
        <taxon>Caproiciproducens</taxon>
    </lineage>
</organism>
<evidence type="ECO:0000313" key="14">
    <source>
        <dbReference type="Proteomes" id="UP001082703"/>
    </source>
</evidence>
<dbReference type="InterPro" id="IPR051552">
    <property type="entry name" value="HptR"/>
</dbReference>
<feature type="modified residue" description="4-aspartylphosphate" evidence="10">
    <location>
        <position position="54"/>
    </location>
</feature>
<dbReference type="InterPro" id="IPR011006">
    <property type="entry name" value="CheY-like_superfamily"/>
</dbReference>
<evidence type="ECO:0000256" key="1">
    <source>
        <dbReference type="ARBA" id="ARBA00004496"/>
    </source>
</evidence>
<dbReference type="SUPFAM" id="SSF52172">
    <property type="entry name" value="CheY-like"/>
    <property type="match status" value="1"/>
</dbReference>
<sequence length="492" mass="56720">MVILIADDDRLIRFSLKSMLLDIVSGNTKIIEAKNGQEMVEQCAQNHPEIVFADINMPRQDGISAIAQCRKLSPATQFVVLTAYSDFNYAKKCISLQVSDYILKPIDCEQLNELMKRLVKNLTDTQETRNSKFQVDLIDLFQLWDEAGAKENEQYEEKSDYYGFVFFIDCANRSELYAKTYRNLLANVKVLGSEFIHKKLFYAILNSKEGVLRTIFKDEGDNFHWILLRVSQICANLSKDCLVSCFYVRKPDLYSLYLGCEQIEHRQYLRFLYPPRKALALPETEEEKSVVIFLKRVSDLLLAFQDVNQIRYRHAVNDLQHMAPGTLKKINLDYISQHICAVIGAKVSSKDLKSFCSSLLEIQALMYRQANVHPSGKIDQIKEYISQNYMDDISINMIAEKFDLTPNYLSKHFHEKSGVKFIDYLTNVRIANAKRILIQNSQVSIKDVAIMVGYHSPRHFASIFQKSTGDYPSEFRRNYQRNSGEDGGKEGK</sequence>
<dbReference type="Gene3D" id="3.40.50.2300">
    <property type="match status" value="1"/>
</dbReference>
<dbReference type="PANTHER" id="PTHR42713">
    <property type="entry name" value="HISTIDINE KINASE-RELATED"/>
    <property type="match status" value="1"/>
</dbReference>
<evidence type="ECO:0000256" key="9">
    <source>
        <dbReference type="ARBA" id="ARBA00024867"/>
    </source>
</evidence>
<gene>
    <name evidence="13" type="ORF">OUY18_03325</name>
</gene>
<evidence type="ECO:0000259" key="11">
    <source>
        <dbReference type="PROSITE" id="PS01124"/>
    </source>
</evidence>
<keyword evidence="5" id="KW-0902">Two-component regulatory system</keyword>
<dbReference type="EMBL" id="JAPOHA010000003">
    <property type="protein sequence ID" value="MCY1713288.1"/>
    <property type="molecule type" value="Genomic_DNA"/>
</dbReference>
<dbReference type="PROSITE" id="PS50110">
    <property type="entry name" value="RESPONSE_REGULATORY"/>
    <property type="match status" value="1"/>
</dbReference>
<protein>
    <recommendedName>
        <fullName evidence="2">Stage 0 sporulation protein A homolog</fullName>
    </recommendedName>
</protein>
<keyword evidence="7" id="KW-0238">DNA-binding</keyword>
<feature type="domain" description="HTH araC/xylS-type" evidence="11">
    <location>
        <begin position="379"/>
        <end position="478"/>
    </location>
</feature>
<dbReference type="SUPFAM" id="SSF46689">
    <property type="entry name" value="Homeodomain-like"/>
    <property type="match status" value="2"/>
</dbReference>
<evidence type="ECO:0000256" key="10">
    <source>
        <dbReference type="PROSITE-ProRule" id="PRU00169"/>
    </source>
</evidence>
<dbReference type="InterPro" id="IPR001789">
    <property type="entry name" value="Sig_transdc_resp-reg_receiver"/>
</dbReference>
<dbReference type="Pfam" id="PF12833">
    <property type="entry name" value="HTH_18"/>
    <property type="match status" value="1"/>
</dbReference>
<comment type="function">
    <text evidence="9">May play the central regulatory role in sporulation. It may be an element of the effector pathway responsible for the activation of sporulation genes in response to nutritional stress. Spo0A may act in concert with spo0H (a sigma factor) to control the expression of some genes that are critical to the sporulation process.</text>
</comment>
<dbReference type="Gene3D" id="1.10.10.60">
    <property type="entry name" value="Homeodomain-like"/>
    <property type="match status" value="2"/>
</dbReference>